<dbReference type="Proteomes" id="UP000193240">
    <property type="component" value="Unassembled WGS sequence"/>
</dbReference>
<sequence length="495" mass="55118">MVRLCVPAGEDQHALTRRPRLGQSAAEPSLIYVPYRACVVATGITALASILGYARPGTFLRTVSVIGAIDLSGTACDIYGRQELNRAVLRRNGVDNPRPFKLWERTKQWTSEDLALFGGATGLLIASNPRLFPGVRGVPKILGAAIVGCAVGVKIADDAFATGPPGLAQRVEWALVMHRRAEYELLARDEKAKAELSRFGRLYLMLYTRQSTATQILGKPFGGFSGTTTSVSIAGDPGHAQEAQMAALREHIKQAHANPPALMVAEFDNEELAAPDYERGYRQYRVDPADLNAEEVQDHLEHLNKLHESEAKELAYAWQSLVPKEHKMHQLLEEESEKELLRRELQLLNSIALHSQIRLAVISYVQADARKRLAQIRNEETTAIAKYPLPGTQSVPFENNWSKTYVPQKTAEHIRGRWESVRGDLAQVDALLAEWDHIEVNGKKDGGHLDPDSKRKAEHLRTTRDAIKLNVEATERLLKEFEDRVVKAEEQSSGR</sequence>
<dbReference type="OMA" id="PEDWENR"/>
<keyword evidence="1" id="KW-0175">Coiled coil</keyword>
<name>A0A1Y2MGB7_EPING</name>
<dbReference type="InParanoid" id="A0A1Y2MGB7"/>
<feature type="coiled-coil region" evidence="1">
    <location>
        <begin position="293"/>
        <end position="351"/>
    </location>
</feature>
<accession>A0A1Y2MGB7</accession>
<evidence type="ECO:0000256" key="1">
    <source>
        <dbReference type="SAM" id="Coils"/>
    </source>
</evidence>
<reference evidence="2 3" key="1">
    <citation type="journal article" date="2017" name="Genome Announc.">
        <title>Genome sequence of the saprophytic ascomycete Epicoccum nigrum ICMP 19927 strain isolated from New Zealand.</title>
        <authorList>
            <person name="Fokin M."/>
            <person name="Fleetwood D."/>
            <person name="Weir B.S."/>
            <person name="Villas-Boas S.G."/>
        </authorList>
    </citation>
    <scope>NUCLEOTIDE SEQUENCE [LARGE SCALE GENOMIC DNA]</scope>
    <source>
        <strain evidence="2 3">ICMP 19927</strain>
    </source>
</reference>
<dbReference type="AlphaFoldDB" id="A0A1Y2MGB7"/>
<organism evidence="2 3">
    <name type="scientific">Epicoccum nigrum</name>
    <name type="common">Soil fungus</name>
    <name type="synonym">Epicoccum purpurascens</name>
    <dbReference type="NCBI Taxonomy" id="105696"/>
    <lineage>
        <taxon>Eukaryota</taxon>
        <taxon>Fungi</taxon>
        <taxon>Dikarya</taxon>
        <taxon>Ascomycota</taxon>
        <taxon>Pezizomycotina</taxon>
        <taxon>Dothideomycetes</taxon>
        <taxon>Pleosporomycetidae</taxon>
        <taxon>Pleosporales</taxon>
        <taxon>Pleosporineae</taxon>
        <taxon>Didymellaceae</taxon>
        <taxon>Epicoccum</taxon>
    </lineage>
</organism>
<evidence type="ECO:0000313" key="2">
    <source>
        <dbReference type="EMBL" id="OSS55164.1"/>
    </source>
</evidence>
<evidence type="ECO:0000313" key="3">
    <source>
        <dbReference type="Proteomes" id="UP000193240"/>
    </source>
</evidence>
<dbReference type="EMBL" id="KZ107838">
    <property type="protein sequence ID" value="OSS55164.1"/>
    <property type="molecule type" value="Genomic_DNA"/>
</dbReference>
<protein>
    <submittedName>
        <fullName evidence="2">Uncharacterized protein</fullName>
    </submittedName>
</protein>
<keyword evidence="3" id="KW-1185">Reference proteome</keyword>
<proteinExistence type="predicted"/>
<feature type="coiled-coil region" evidence="1">
    <location>
        <begin position="464"/>
        <end position="491"/>
    </location>
</feature>
<gene>
    <name evidence="2" type="ORF">B5807_00818</name>
</gene>